<protein>
    <recommendedName>
        <fullName evidence="6">Beta-lactamase-related domain-containing protein</fullName>
    </recommendedName>
</protein>
<feature type="domain" description="Peptidase S12 Pab87-related C-terminal" evidence="3">
    <location>
        <begin position="496"/>
        <end position="573"/>
    </location>
</feature>
<comment type="caution">
    <text evidence="4">The sequence shown here is derived from an EMBL/GenBank/DDBJ whole genome shotgun (WGS) entry which is preliminary data.</text>
</comment>
<accession>A0A139SQL3</accession>
<dbReference type="InterPro" id="IPR012338">
    <property type="entry name" value="Beta-lactam/transpept-like"/>
</dbReference>
<dbReference type="AlphaFoldDB" id="A0A139SQL3"/>
<feature type="signal peptide" evidence="1">
    <location>
        <begin position="1"/>
        <end position="22"/>
    </location>
</feature>
<reference evidence="5" key="1">
    <citation type="submission" date="2016-02" db="EMBL/GenBank/DDBJ databases">
        <authorList>
            <person name="Sanders J.G."/>
            <person name="Lin J.Y."/>
            <person name="Wertz J.T."/>
            <person name="Russell J.A."/>
            <person name="Moreau C.S."/>
            <person name="Powell S."/>
        </authorList>
    </citation>
    <scope>NUCLEOTIDE SEQUENCE [LARGE SCALE GENOMIC DNA]</scope>
    <source>
        <strain evidence="5">CAG34</strain>
    </source>
</reference>
<evidence type="ECO:0000313" key="5">
    <source>
        <dbReference type="Proteomes" id="UP000070058"/>
    </source>
</evidence>
<dbReference type="RefSeq" id="WP_068629285.1">
    <property type="nucleotide sequence ID" value="NZ_LSZQ01000028.1"/>
</dbReference>
<gene>
    <name evidence="4" type="ORF">AXK11_03515</name>
</gene>
<dbReference type="PANTHER" id="PTHR46825">
    <property type="entry name" value="D-ALANYL-D-ALANINE-CARBOXYPEPTIDASE/ENDOPEPTIDASE AMPH"/>
    <property type="match status" value="1"/>
</dbReference>
<name>A0A139SQL3_9BACT</name>
<dbReference type="Proteomes" id="UP000070058">
    <property type="component" value="Unassembled WGS sequence"/>
</dbReference>
<feature type="chain" id="PRO_5007489585" description="Beta-lactamase-related domain-containing protein" evidence="1">
    <location>
        <begin position="23"/>
        <end position="688"/>
    </location>
</feature>
<keyword evidence="5" id="KW-1185">Reference proteome</keyword>
<organism evidence="4 5">
    <name type="scientific">Cephaloticoccus primus</name>
    <dbReference type="NCBI Taxonomy" id="1548207"/>
    <lineage>
        <taxon>Bacteria</taxon>
        <taxon>Pseudomonadati</taxon>
        <taxon>Verrucomicrobiota</taxon>
        <taxon>Opitutia</taxon>
        <taxon>Opitutales</taxon>
        <taxon>Opitutaceae</taxon>
        <taxon>Cephaloticoccus</taxon>
    </lineage>
</organism>
<keyword evidence="1" id="KW-0732">Signal</keyword>
<evidence type="ECO:0000259" key="2">
    <source>
        <dbReference type="Pfam" id="PF00144"/>
    </source>
</evidence>
<dbReference type="Pfam" id="PF00144">
    <property type="entry name" value="Beta-lactamase"/>
    <property type="match status" value="1"/>
</dbReference>
<dbReference type="InterPro" id="IPR021860">
    <property type="entry name" value="Peptidase_S12_Pab87-rel_C"/>
</dbReference>
<feature type="domain" description="Peptidase S12 Pab87-related C-terminal" evidence="3">
    <location>
        <begin position="591"/>
        <end position="676"/>
    </location>
</feature>
<dbReference type="InterPro" id="IPR001466">
    <property type="entry name" value="Beta-lactam-related"/>
</dbReference>
<dbReference type="Gene3D" id="3.40.710.10">
    <property type="entry name" value="DD-peptidase/beta-lactamase superfamily"/>
    <property type="match status" value="1"/>
</dbReference>
<dbReference type="STRING" id="1548207.AXK11_03515"/>
<dbReference type="SUPFAM" id="SSF56601">
    <property type="entry name" value="beta-lactamase/transpeptidase-like"/>
    <property type="match status" value="1"/>
</dbReference>
<evidence type="ECO:0008006" key="6">
    <source>
        <dbReference type="Google" id="ProtNLM"/>
    </source>
</evidence>
<feature type="domain" description="Beta-lactamase-related" evidence="2">
    <location>
        <begin position="55"/>
        <end position="350"/>
    </location>
</feature>
<dbReference type="InterPro" id="IPR050491">
    <property type="entry name" value="AmpC-like"/>
</dbReference>
<evidence type="ECO:0000256" key="1">
    <source>
        <dbReference type="SAM" id="SignalP"/>
    </source>
</evidence>
<evidence type="ECO:0000259" key="3">
    <source>
        <dbReference type="Pfam" id="PF11954"/>
    </source>
</evidence>
<evidence type="ECO:0000313" key="4">
    <source>
        <dbReference type="EMBL" id="KXU36866.1"/>
    </source>
</evidence>
<sequence>MKSRYSRALASAAAFISLLALAPTSVPAMSDAELEAIVSRRLSGDRTGANLAVAVIEPEGISRAFVAAEEGARALRIGPDSAFEIGSVTKTMTAALLADLILRGEASLDDPLSDWLPAGTPVPSFEGQPILLRHVVTHTSGLPPLPSRLQVTTPNNPYANLTEEALLASLAEVSLREPPGTQFAYSNFAFMLLSYALARHAETDLETLLRERLFSPLEMTGAYIEKRPAGIRAAVGHTANNAQPTPAWHFATSMAGVGGVRAPLDDMIRYVQAQLAPEEAGIGPALRLAHHRLHDGFEISGQPYDGLGIGWMQREVGGRTLIFHAGGTGGFSAFVGFDVESQRGVVALSDTAWNTIGGTQRLGLHLLAPEDIPLDAPRLRIDPPQELLDALAGEYQLAGLRITLRQRGGHLFVQGAGQPEFEMGYDTEGDFFPLQFEARLRPKQADGTYSFTWYQGGGAITATRIGASETRAAVSKDAASETPEAASTALPELALSEQDLAAYAGSYELMPGFSLTIRVKDGALEAQATGQPTFPLQYSSEDRFAAPAFGVEIHFKRTASGQVDALELHQAGQTLRGKRKEAAKHVEKAEPVQAESGLAAYAGNYELIPGFSLIIRVKGDALEAQAVGEGPIEMPAGQSIFSLQHRGKDRFSAFEIGADIDFKRDKTGRVNAFQIQQAGFTHHGKRKK</sequence>
<proteinExistence type="predicted"/>
<dbReference type="Pfam" id="PF11954">
    <property type="entry name" value="DUF3471"/>
    <property type="match status" value="2"/>
</dbReference>
<dbReference type="PANTHER" id="PTHR46825:SF8">
    <property type="entry name" value="BETA-LACTAMASE-RELATED"/>
    <property type="match status" value="1"/>
</dbReference>
<dbReference type="EMBL" id="LSZQ01000028">
    <property type="protein sequence ID" value="KXU36866.1"/>
    <property type="molecule type" value="Genomic_DNA"/>
</dbReference>